<gene>
    <name evidence="1" type="ORF">FCALED_LOCUS16622</name>
</gene>
<evidence type="ECO:0000313" key="1">
    <source>
        <dbReference type="EMBL" id="CAG8756030.1"/>
    </source>
</evidence>
<sequence>RANESPIYLEELINAQKCILNLRLVFPNGAGKILSTGLE</sequence>
<keyword evidence="2" id="KW-1185">Reference proteome</keyword>
<accession>A0A9N9J0A8</accession>
<evidence type="ECO:0000313" key="2">
    <source>
        <dbReference type="Proteomes" id="UP000789570"/>
    </source>
</evidence>
<protein>
    <submittedName>
        <fullName evidence="1">7930_t:CDS:1</fullName>
    </submittedName>
</protein>
<reference evidence="1" key="1">
    <citation type="submission" date="2021-06" db="EMBL/GenBank/DDBJ databases">
        <authorList>
            <person name="Kallberg Y."/>
            <person name="Tangrot J."/>
            <person name="Rosling A."/>
        </authorList>
    </citation>
    <scope>NUCLEOTIDE SEQUENCE</scope>
    <source>
        <strain evidence="1">UK204</strain>
    </source>
</reference>
<dbReference type="AlphaFoldDB" id="A0A9N9J0A8"/>
<name>A0A9N9J0A8_9GLOM</name>
<dbReference type="Proteomes" id="UP000789570">
    <property type="component" value="Unassembled WGS sequence"/>
</dbReference>
<feature type="non-terminal residue" evidence="1">
    <location>
        <position position="1"/>
    </location>
</feature>
<organism evidence="1 2">
    <name type="scientific">Funneliformis caledonium</name>
    <dbReference type="NCBI Taxonomy" id="1117310"/>
    <lineage>
        <taxon>Eukaryota</taxon>
        <taxon>Fungi</taxon>
        <taxon>Fungi incertae sedis</taxon>
        <taxon>Mucoromycota</taxon>
        <taxon>Glomeromycotina</taxon>
        <taxon>Glomeromycetes</taxon>
        <taxon>Glomerales</taxon>
        <taxon>Glomeraceae</taxon>
        <taxon>Funneliformis</taxon>
    </lineage>
</organism>
<proteinExistence type="predicted"/>
<dbReference type="EMBL" id="CAJVPQ010020373">
    <property type="protein sequence ID" value="CAG8756030.1"/>
    <property type="molecule type" value="Genomic_DNA"/>
</dbReference>
<comment type="caution">
    <text evidence="1">The sequence shown here is derived from an EMBL/GenBank/DDBJ whole genome shotgun (WGS) entry which is preliminary data.</text>
</comment>